<evidence type="ECO:0000313" key="11">
    <source>
        <dbReference type="Proteomes" id="UP000266482"/>
    </source>
</evidence>
<organism evidence="10 11">
    <name type="scientific">Paenibacillus nanensis</name>
    <dbReference type="NCBI Taxonomy" id="393251"/>
    <lineage>
        <taxon>Bacteria</taxon>
        <taxon>Bacillati</taxon>
        <taxon>Bacillota</taxon>
        <taxon>Bacilli</taxon>
        <taxon>Bacillales</taxon>
        <taxon>Paenibacillaceae</taxon>
        <taxon>Paenibacillus</taxon>
    </lineage>
</organism>
<evidence type="ECO:0000259" key="8">
    <source>
        <dbReference type="Pfam" id="PF01478"/>
    </source>
</evidence>
<dbReference type="InterPro" id="IPR000045">
    <property type="entry name" value="Prepilin_IV_endopep_pep"/>
</dbReference>
<evidence type="ECO:0000256" key="3">
    <source>
        <dbReference type="ARBA" id="ARBA00022475"/>
    </source>
</evidence>
<accession>A0A3A1V0K3</accession>
<feature type="domain" description="Prepilin peptidase A24 N-terminal" evidence="9">
    <location>
        <begin position="11"/>
        <end position="94"/>
    </location>
</feature>
<dbReference type="GO" id="GO:0004190">
    <property type="term" value="F:aspartic-type endopeptidase activity"/>
    <property type="evidence" value="ECO:0007669"/>
    <property type="project" value="InterPro"/>
</dbReference>
<sequence length="251" mass="27221">MNALISIYLFILGLVLGSFFNVVGLRVPLKQSIVHPPSTCPHCANRLQAKQLIPVVSWLLSRGKCSFCKSSISPVYPLGELATGFLFVWIYLTFGNTRETVVGLVLVSLCVIVTVSDLKYMLIPNRILLAFAPVFLLLRVLFPAGSVWQHVWGALLGGGVLMLIVFVSRGGMGLGDVKLFALLGWIIGFPNVIVAFLLAFLAGTLIGGALLLTGVIQKKQPVPFGPYLAFGALLAFTYGADWIPLYLSLFH</sequence>
<feature type="transmembrane region" description="Helical" evidence="7">
    <location>
        <begin position="75"/>
        <end position="94"/>
    </location>
</feature>
<feature type="transmembrane region" description="Helical" evidence="7">
    <location>
        <begin position="100"/>
        <end position="120"/>
    </location>
</feature>
<keyword evidence="6 7" id="KW-0472">Membrane</keyword>
<evidence type="ECO:0000256" key="7">
    <source>
        <dbReference type="SAM" id="Phobius"/>
    </source>
</evidence>
<keyword evidence="11" id="KW-1185">Reference proteome</keyword>
<evidence type="ECO:0000256" key="6">
    <source>
        <dbReference type="ARBA" id="ARBA00023136"/>
    </source>
</evidence>
<evidence type="ECO:0000256" key="4">
    <source>
        <dbReference type="ARBA" id="ARBA00022692"/>
    </source>
</evidence>
<dbReference type="PANTHER" id="PTHR30487">
    <property type="entry name" value="TYPE 4 PREPILIN-LIKE PROTEINS LEADER PEPTIDE-PROCESSING ENZYME"/>
    <property type="match status" value="1"/>
</dbReference>
<gene>
    <name evidence="10" type="ORF">D3P08_07270</name>
</gene>
<dbReference type="GO" id="GO:0006465">
    <property type="term" value="P:signal peptide processing"/>
    <property type="evidence" value="ECO:0007669"/>
    <property type="project" value="TreeGrafter"/>
</dbReference>
<comment type="subcellular location">
    <subcellularLocation>
        <location evidence="1">Cell membrane</location>
        <topology evidence="1">Multi-pass membrane protein</topology>
    </subcellularLocation>
</comment>
<dbReference type="InterPro" id="IPR010627">
    <property type="entry name" value="Prepilin_pept_A24_N"/>
</dbReference>
<evidence type="ECO:0000313" key="10">
    <source>
        <dbReference type="EMBL" id="RIX54045.1"/>
    </source>
</evidence>
<feature type="domain" description="Prepilin type IV endopeptidase peptidase" evidence="8">
    <location>
        <begin position="104"/>
        <end position="207"/>
    </location>
</feature>
<dbReference type="EMBL" id="QXQA01000003">
    <property type="protein sequence ID" value="RIX54045.1"/>
    <property type="molecule type" value="Genomic_DNA"/>
</dbReference>
<keyword evidence="3" id="KW-1003">Cell membrane</keyword>
<comment type="caution">
    <text evidence="10">The sequence shown here is derived from an EMBL/GenBank/DDBJ whole genome shotgun (WGS) entry which is preliminary data.</text>
</comment>
<keyword evidence="5 7" id="KW-1133">Transmembrane helix</keyword>
<evidence type="ECO:0000256" key="1">
    <source>
        <dbReference type="ARBA" id="ARBA00004651"/>
    </source>
</evidence>
<feature type="transmembrane region" description="Helical" evidence="7">
    <location>
        <begin position="179"/>
        <end position="212"/>
    </location>
</feature>
<dbReference type="Proteomes" id="UP000266482">
    <property type="component" value="Unassembled WGS sequence"/>
</dbReference>
<evidence type="ECO:0000256" key="2">
    <source>
        <dbReference type="ARBA" id="ARBA00005801"/>
    </source>
</evidence>
<protein>
    <submittedName>
        <fullName evidence="10">Prepilin peptidase</fullName>
    </submittedName>
</protein>
<feature type="transmembrane region" description="Helical" evidence="7">
    <location>
        <begin position="224"/>
        <end position="247"/>
    </location>
</feature>
<dbReference type="InterPro" id="IPR050882">
    <property type="entry name" value="Prepilin_peptidase/N-MTase"/>
</dbReference>
<dbReference type="Pfam" id="PF01478">
    <property type="entry name" value="Peptidase_A24"/>
    <property type="match status" value="1"/>
</dbReference>
<dbReference type="Pfam" id="PF06750">
    <property type="entry name" value="A24_N_bact"/>
    <property type="match status" value="1"/>
</dbReference>
<comment type="similarity">
    <text evidence="2">Belongs to the peptidase A24 family.</text>
</comment>
<feature type="transmembrane region" description="Helical" evidence="7">
    <location>
        <begin position="6"/>
        <end position="25"/>
    </location>
</feature>
<dbReference type="AlphaFoldDB" id="A0A3A1V0K3"/>
<feature type="transmembrane region" description="Helical" evidence="7">
    <location>
        <begin position="127"/>
        <end position="144"/>
    </location>
</feature>
<reference evidence="10 11" key="1">
    <citation type="submission" date="2018-09" db="EMBL/GenBank/DDBJ databases">
        <title>Paenibacillus aracenensis nov. sp. isolated from a cave in southern Spain.</title>
        <authorList>
            <person name="Jurado V."/>
            <person name="Gutierrez-Patricio S."/>
            <person name="Gonzalez-Pimentel J.L."/>
            <person name="Miller A.Z."/>
            <person name="Laiz L."/>
            <person name="Saiz-Jimenez C."/>
        </authorList>
    </citation>
    <scope>NUCLEOTIDE SEQUENCE [LARGE SCALE GENOMIC DNA]</scope>
    <source>
        <strain evidence="10 11">DSM 22867</strain>
    </source>
</reference>
<evidence type="ECO:0000259" key="9">
    <source>
        <dbReference type="Pfam" id="PF06750"/>
    </source>
</evidence>
<dbReference type="Gene3D" id="1.20.120.1220">
    <property type="match status" value="1"/>
</dbReference>
<keyword evidence="4 7" id="KW-0812">Transmembrane</keyword>
<evidence type="ECO:0000256" key="5">
    <source>
        <dbReference type="ARBA" id="ARBA00022989"/>
    </source>
</evidence>
<dbReference type="GO" id="GO:0005886">
    <property type="term" value="C:plasma membrane"/>
    <property type="evidence" value="ECO:0007669"/>
    <property type="project" value="UniProtKB-SubCell"/>
</dbReference>
<dbReference type="OrthoDB" id="9789291at2"/>
<feature type="transmembrane region" description="Helical" evidence="7">
    <location>
        <begin position="150"/>
        <end position="167"/>
    </location>
</feature>
<dbReference type="PANTHER" id="PTHR30487:SF0">
    <property type="entry name" value="PREPILIN LEADER PEPTIDASE_N-METHYLTRANSFERASE-RELATED"/>
    <property type="match status" value="1"/>
</dbReference>
<name>A0A3A1V0K3_9BACL</name>
<proteinExistence type="inferred from homology"/>
<dbReference type="RefSeq" id="WP_119598833.1">
    <property type="nucleotide sequence ID" value="NZ_QXQA01000003.1"/>
</dbReference>